<accession>A0ABS6XN18</accession>
<proteinExistence type="predicted"/>
<name>A0ABS6XN18_9SPHN</name>
<dbReference type="PANTHER" id="PTHR30143:SF0">
    <property type="entry name" value="2-KETO-4-PENTENOATE HYDRATASE"/>
    <property type="match status" value="1"/>
</dbReference>
<dbReference type="InterPro" id="IPR050772">
    <property type="entry name" value="Hydratase-Decarb/MhpD_sf"/>
</dbReference>
<organism evidence="1 2">
    <name type="scientific">Stakelama flava</name>
    <dbReference type="NCBI Taxonomy" id="2860338"/>
    <lineage>
        <taxon>Bacteria</taxon>
        <taxon>Pseudomonadati</taxon>
        <taxon>Pseudomonadota</taxon>
        <taxon>Alphaproteobacteria</taxon>
        <taxon>Sphingomonadales</taxon>
        <taxon>Sphingomonadaceae</taxon>
        <taxon>Stakelama</taxon>
    </lineage>
</organism>
<dbReference type="RefSeq" id="WP_219238736.1">
    <property type="nucleotide sequence ID" value="NZ_JAHWZX010000011.1"/>
</dbReference>
<keyword evidence="2" id="KW-1185">Reference proteome</keyword>
<dbReference type="PANTHER" id="PTHR30143">
    <property type="entry name" value="ACID HYDRATASE"/>
    <property type="match status" value="1"/>
</dbReference>
<dbReference type="Proteomes" id="UP001197214">
    <property type="component" value="Unassembled WGS sequence"/>
</dbReference>
<sequence>MSASAKAIAERFVNARRSANALSEYPGSAPTTLEDAYRVQDQAIMLNRQDILGWKVGRIMPPLDEEYGADRLAGPIFTVTRASASNAMPIFADGFAAGEAEFLLRIGSPPPAGKTEFTLDEAKSLIDAVHLGIEVASSPFPGINDHGPGVTISDFGNNYGLLIGDAVPEWRDTAFLQWDITAYHNDTVVGGARASAMLDGPIGAARFLFQLLARRGIAVEPGQWISSGALTGVHPVAVGDRFAARFNGHDLLECNFVAAGGA</sequence>
<evidence type="ECO:0000313" key="2">
    <source>
        <dbReference type="Proteomes" id="UP001197214"/>
    </source>
</evidence>
<gene>
    <name evidence="1" type="ORF">KY084_12110</name>
</gene>
<reference evidence="1 2" key="1">
    <citation type="submission" date="2021-07" db="EMBL/GenBank/DDBJ databases">
        <title>Stakelama flava sp. nov., a novel endophytic bacterium isolated from branch of Kandelia candel.</title>
        <authorList>
            <person name="Tuo L."/>
        </authorList>
    </citation>
    <scope>NUCLEOTIDE SEQUENCE [LARGE SCALE GENOMIC DNA]</scope>
    <source>
        <strain evidence="1 2">CBK3Z-3</strain>
    </source>
</reference>
<evidence type="ECO:0000313" key="1">
    <source>
        <dbReference type="EMBL" id="MBW4331613.1"/>
    </source>
</evidence>
<dbReference type="EMBL" id="JAHWZX010000011">
    <property type="protein sequence ID" value="MBW4331613.1"/>
    <property type="molecule type" value="Genomic_DNA"/>
</dbReference>
<protein>
    <submittedName>
        <fullName evidence="1">2-keto-4-pentenoate hydratase</fullName>
    </submittedName>
</protein>
<comment type="caution">
    <text evidence="1">The sequence shown here is derived from an EMBL/GenBank/DDBJ whole genome shotgun (WGS) entry which is preliminary data.</text>
</comment>